<dbReference type="Proteomes" id="UP000033998">
    <property type="component" value="Unassembled WGS sequence"/>
</dbReference>
<proteinExistence type="predicted"/>
<reference evidence="2 3" key="1">
    <citation type="journal article" date="2015" name="Nature">
        <title>rRNA introns, odd ribosomes, and small enigmatic genomes across a large radiation of phyla.</title>
        <authorList>
            <person name="Brown C.T."/>
            <person name="Hug L.A."/>
            <person name="Thomas B.C."/>
            <person name="Sharon I."/>
            <person name="Castelle C.J."/>
            <person name="Singh A."/>
            <person name="Wilkins M.J."/>
            <person name="Williams K.H."/>
            <person name="Banfield J.F."/>
        </authorList>
    </citation>
    <scope>NUCLEOTIDE SEQUENCE [LARGE SCALE GENOMIC DNA]</scope>
</reference>
<evidence type="ECO:0000313" key="2">
    <source>
        <dbReference type="EMBL" id="KKR01720.1"/>
    </source>
</evidence>
<dbReference type="SUPFAM" id="SSF47090">
    <property type="entry name" value="PGBD-like"/>
    <property type="match status" value="1"/>
</dbReference>
<name>A0A837HQJ2_9BACT</name>
<dbReference type="Pfam" id="PF01471">
    <property type="entry name" value="PG_binding_1"/>
    <property type="match status" value="1"/>
</dbReference>
<feature type="domain" description="Peptidoglycan binding-like" evidence="1">
    <location>
        <begin position="63"/>
        <end position="99"/>
    </location>
</feature>
<sequence>MSNILNLKGVKFFAIVVLAMAVLATFGMVAVQTASADCSITMTLRVGSTGDEVKCLQAIVGATADGKFGPLTKAAVMAWQSGHSLVADGVVGPLTRAALVSGGSMSTTLPAGCTSTAGYSPTTGTSCSTVVVTPPAAGCEGGNLFNSNTGASCTGAVVVASGPVSVSLASNNPASSTIVATQATADLAHFTFSGVGTVTGVVLQRIGVSADSTPSNVYLFDGATRMTDAASVSNNGKVTFSVPSGIFTVNGSKTIAIKSDIATGTSGQTLGFTLASFTTAAGTSSVNLSGNIHTIASATLAAVSAGTVTPSGATITPAANVTVWQSTLNVSQRDVWMKRIALRNVGSAPAASFQNFKLFVNGIQVATALGLDVNGYVTFDLMAAPVLLTSGSRVVRVDTDVISGASRTVQFSLRNAADVDFVDSSFNVNIAPTSAPWTPTTASTISGSSGGTLTIEKDTTSPSTNVTLAGSDINIATFRVTAYGEAIKIETLSGGFTFTDGGTANAAATLRNGRLLISSDSGTNYVQYGSTATLVAAGTSFTLNYTVVPGTPVLVQLHADIFDNDGTGTLDTSDTLLGRIIAGSSNAQRVDSLGSFSTAAASANTLTIASASITLTKNGTYANQTTSLPATNFRIGSWNLAGSSVEDVLLTTLSFDINDGVAGTEFDEGDIRNMYVVMKNASGTIVAQPAPIDTLGTGADQNFSINYTLLKNQNVTFDLYANLTDDGLDMVAGVSGGSDNVDDDDGFATVFQVSGTSLVSGQTVTGGNGTATVAGQTISEAAATITATKNSSSPVAGIVYDNQTITSLDAKFAAVTAAFDITDITLTLPAAGATVVQNVMLYEGGTLIATAPGGAETVTFSGLTWNVPATGSGYKVLSVKLQLGTIGVGGGTTGASILTTLTAFTAVNKSTGVSAAGTVTAATSSALNAFAAIPVITQVTLASNSLLNTSARPLLRFKVDATGGDIAWGFLTFKVTKDAATTVGTDATTGITLWDVTAGGNTSVVGVFTNAATVYGAGAGPADIGFVPTAEQTISGSKTYELRGNIAAADASGDFVTVTLDNDSAAIVASDQLTDIDADTDAPIIWSDISASSHATTTNDWTSDFGVKNLPVADSLNWPA</sequence>
<dbReference type="InterPro" id="IPR036365">
    <property type="entry name" value="PGBD-like_sf"/>
</dbReference>
<dbReference type="EMBL" id="LBWE01000006">
    <property type="protein sequence ID" value="KKR01720.1"/>
    <property type="molecule type" value="Genomic_DNA"/>
</dbReference>
<dbReference type="Gene3D" id="1.10.101.10">
    <property type="entry name" value="PGBD-like superfamily/PGBD"/>
    <property type="match status" value="1"/>
</dbReference>
<organism evidence="2 3">
    <name type="scientific">Candidatus Nomurabacteria bacterium GW2011_GWD2_39_12</name>
    <dbReference type="NCBI Taxonomy" id="1618759"/>
    <lineage>
        <taxon>Bacteria</taxon>
        <taxon>Candidatus Nomuraibacteriota</taxon>
    </lineage>
</organism>
<evidence type="ECO:0000313" key="3">
    <source>
        <dbReference type="Proteomes" id="UP000033998"/>
    </source>
</evidence>
<gene>
    <name evidence="2" type="ORF">UT27_C0006G0032</name>
</gene>
<dbReference type="InterPro" id="IPR002477">
    <property type="entry name" value="Peptidoglycan-bd-like"/>
</dbReference>
<evidence type="ECO:0000259" key="1">
    <source>
        <dbReference type="Pfam" id="PF01471"/>
    </source>
</evidence>
<dbReference type="AlphaFoldDB" id="A0A837HQJ2"/>
<accession>A0A837HQJ2</accession>
<protein>
    <submittedName>
        <fullName evidence="2">Cell wall surface anchor family protein</fullName>
    </submittedName>
</protein>
<dbReference type="InterPro" id="IPR036366">
    <property type="entry name" value="PGBDSf"/>
</dbReference>
<comment type="caution">
    <text evidence="2">The sequence shown here is derived from an EMBL/GenBank/DDBJ whole genome shotgun (WGS) entry which is preliminary data.</text>
</comment>